<dbReference type="InterPro" id="IPR025241">
    <property type="entry name" value="DUF4190"/>
</dbReference>
<feature type="transmembrane region" description="Helical" evidence="1">
    <location>
        <begin position="96"/>
        <end position="120"/>
    </location>
</feature>
<evidence type="ECO:0000259" key="2">
    <source>
        <dbReference type="Pfam" id="PF13828"/>
    </source>
</evidence>
<keyword evidence="4" id="KW-1185">Reference proteome</keyword>
<name>A0A2A9DVU1_9MICO</name>
<feature type="transmembrane region" description="Helical" evidence="1">
    <location>
        <begin position="52"/>
        <end position="75"/>
    </location>
</feature>
<keyword evidence="1" id="KW-0812">Transmembrane</keyword>
<feature type="transmembrane region" description="Helical" evidence="1">
    <location>
        <begin position="28"/>
        <end position="46"/>
    </location>
</feature>
<evidence type="ECO:0000256" key="1">
    <source>
        <dbReference type="SAM" id="Phobius"/>
    </source>
</evidence>
<evidence type="ECO:0000313" key="3">
    <source>
        <dbReference type="EMBL" id="PFG30060.1"/>
    </source>
</evidence>
<protein>
    <submittedName>
        <fullName evidence="3">Uncharacterized protein DUF4190</fullName>
    </submittedName>
</protein>
<organism evidence="3 4">
    <name type="scientific">Paramicrobacterium agarici</name>
    <dbReference type="NCBI Taxonomy" id="630514"/>
    <lineage>
        <taxon>Bacteria</taxon>
        <taxon>Bacillati</taxon>
        <taxon>Actinomycetota</taxon>
        <taxon>Actinomycetes</taxon>
        <taxon>Micrococcales</taxon>
        <taxon>Microbacteriaceae</taxon>
        <taxon>Paramicrobacterium</taxon>
    </lineage>
</organism>
<keyword evidence="1" id="KW-0472">Membrane</keyword>
<keyword evidence="1" id="KW-1133">Transmembrane helix</keyword>
<feature type="domain" description="DUF4190" evidence="2">
    <location>
        <begin position="29"/>
        <end position="105"/>
    </location>
</feature>
<gene>
    <name evidence="3" type="ORF">ATJ78_0980</name>
</gene>
<reference evidence="3 4" key="1">
    <citation type="submission" date="2017-10" db="EMBL/GenBank/DDBJ databases">
        <title>Sequencing the genomes of 1000 actinobacteria strains.</title>
        <authorList>
            <person name="Klenk H.-P."/>
        </authorList>
    </citation>
    <scope>NUCLEOTIDE SEQUENCE [LARGE SCALE GENOMIC DNA]</scope>
    <source>
        <strain evidence="3 4">DSM 21798</strain>
    </source>
</reference>
<dbReference type="EMBL" id="PDJE01000001">
    <property type="protein sequence ID" value="PFG30060.1"/>
    <property type="molecule type" value="Genomic_DNA"/>
</dbReference>
<comment type="caution">
    <text evidence="3">The sequence shown here is derived from an EMBL/GenBank/DDBJ whole genome shotgun (WGS) entry which is preliminary data.</text>
</comment>
<dbReference type="RefSeq" id="WP_098406570.1">
    <property type="nucleotide sequence ID" value="NZ_PDJE01000001.1"/>
</dbReference>
<sequence length="125" mass="13299">MSFAPQGQPYQQQPYSPYPQYTPQPSNGMAVTSMILGIVGIVIGIWTPIPFLGLFAAIFGFVPAGLGVVFGHIGLSRAKQLNGIGRGQAIAGLATGYVTVALIVLVTLFWLIAMMTSAIADPYYY</sequence>
<proteinExistence type="predicted"/>
<evidence type="ECO:0000313" key="4">
    <source>
        <dbReference type="Proteomes" id="UP000221369"/>
    </source>
</evidence>
<dbReference type="Proteomes" id="UP000221369">
    <property type="component" value="Unassembled WGS sequence"/>
</dbReference>
<dbReference type="Pfam" id="PF13828">
    <property type="entry name" value="DUF4190"/>
    <property type="match status" value="1"/>
</dbReference>
<accession>A0A2A9DVU1</accession>
<dbReference type="AlphaFoldDB" id="A0A2A9DVU1"/>